<name>A0AAN7GVF6_9MYRT</name>
<feature type="region of interest" description="Disordered" evidence="1">
    <location>
        <begin position="49"/>
        <end position="93"/>
    </location>
</feature>
<comment type="caution">
    <text evidence="2">The sequence shown here is derived from an EMBL/GenBank/DDBJ whole genome shotgun (WGS) entry which is preliminary data.</text>
</comment>
<dbReference type="PANTHER" id="PTHR35123:SF2">
    <property type="entry name" value="UBIQUITIN CARBOXYL-TERMINAL HYDROLASE-LIKE PROTEIN"/>
    <property type="match status" value="1"/>
</dbReference>
<accession>A0AAN7GVF6</accession>
<sequence>MSERDKEAGGAGDGALRKCDGEDGYGNQRKKKGSYRGFVRKFRRVKQLLRSSFPGNSNRRPTSSKERCPFCIGRPRTSESPPESITSDPNDPAFTNEMLRTLLEKNDFYSKECITHFDADDLDSCQRT</sequence>
<organism evidence="2 3">
    <name type="scientific">Trapa incisa</name>
    <dbReference type="NCBI Taxonomy" id="236973"/>
    <lineage>
        <taxon>Eukaryota</taxon>
        <taxon>Viridiplantae</taxon>
        <taxon>Streptophyta</taxon>
        <taxon>Embryophyta</taxon>
        <taxon>Tracheophyta</taxon>
        <taxon>Spermatophyta</taxon>
        <taxon>Magnoliopsida</taxon>
        <taxon>eudicotyledons</taxon>
        <taxon>Gunneridae</taxon>
        <taxon>Pentapetalae</taxon>
        <taxon>rosids</taxon>
        <taxon>malvids</taxon>
        <taxon>Myrtales</taxon>
        <taxon>Lythraceae</taxon>
        <taxon>Trapa</taxon>
    </lineage>
</organism>
<dbReference type="AlphaFoldDB" id="A0AAN7GVF6"/>
<evidence type="ECO:0000313" key="3">
    <source>
        <dbReference type="Proteomes" id="UP001345219"/>
    </source>
</evidence>
<proteinExistence type="predicted"/>
<reference evidence="2 3" key="1">
    <citation type="journal article" date="2023" name="Hortic Res">
        <title>Pangenome of water caltrop reveals structural variations and asymmetric subgenome divergence after allopolyploidization.</title>
        <authorList>
            <person name="Zhang X."/>
            <person name="Chen Y."/>
            <person name="Wang L."/>
            <person name="Yuan Y."/>
            <person name="Fang M."/>
            <person name="Shi L."/>
            <person name="Lu R."/>
            <person name="Comes H.P."/>
            <person name="Ma Y."/>
            <person name="Chen Y."/>
            <person name="Huang G."/>
            <person name="Zhou Y."/>
            <person name="Zheng Z."/>
            <person name="Qiu Y."/>
        </authorList>
    </citation>
    <scope>NUCLEOTIDE SEQUENCE [LARGE SCALE GENOMIC DNA]</scope>
    <source>
        <tissue evidence="2">Roots</tissue>
    </source>
</reference>
<evidence type="ECO:0000256" key="1">
    <source>
        <dbReference type="SAM" id="MobiDB-lite"/>
    </source>
</evidence>
<gene>
    <name evidence="2" type="ORF">SAY87_001533</name>
</gene>
<dbReference type="EMBL" id="JAXIOK010000023">
    <property type="protein sequence ID" value="KAK4743532.1"/>
    <property type="molecule type" value="Genomic_DNA"/>
</dbReference>
<dbReference type="Proteomes" id="UP001345219">
    <property type="component" value="Chromosome 1"/>
</dbReference>
<feature type="region of interest" description="Disordered" evidence="1">
    <location>
        <begin position="1"/>
        <end position="36"/>
    </location>
</feature>
<protein>
    <submittedName>
        <fullName evidence="2">Uncharacterized protein</fullName>
    </submittedName>
</protein>
<keyword evidence="3" id="KW-1185">Reference proteome</keyword>
<evidence type="ECO:0000313" key="2">
    <source>
        <dbReference type="EMBL" id="KAK4743532.1"/>
    </source>
</evidence>
<dbReference type="PANTHER" id="PTHR35123">
    <property type="entry name" value="OS07G0633900 PROTEIN-RELATED"/>
    <property type="match status" value="1"/>
</dbReference>
<feature type="compositionally biased region" description="Polar residues" evidence="1">
    <location>
        <begin position="78"/>
        <end position="89"/>
    </location>
</feature>
<feature type="compositionally biased region" description="Polar residues" evidence="1">
    <location>
        <begin position="49"/>
        <end position="61"/>
    </location>
</feature>